<dbReference type="GO" id="GO:0046872">
    <property type="term" value="F:metal ion binding"/>
    <property type="evidence" value="ECO:0007669"/>
    <property type="project" value="UniProtKB-KW"/>
</dbReference>
<evidence type="ECO:0000256" key="13">
    <source>
        <dbReference type="ARBA" id="ARBA00030926"/>
    </source>
</evidence>
<evidence type="ECO:0000256" key="11">
    <source>
        <dbReference type="ARBA" id="ARBA00023231"/>
    </source>
</evidence>
<comment type="caution">
    <text evidence="16">The sequence shown here is derived from an EMBL/GenBank/DDBJ whole genome shotgun (WGS) entry which is preliminary data.</text>
</comment>
<dbReference type="GO" id="GO:0051539">
    <property type="term" value="F:4 iron, 4 sulfur cluster binding"/>
    <property type="evidence" value="ECO:0007669"/>
    <property type="project" value="UniProtKB-KW"/>
</dbReference>
<dbReference type="InterPro" id="IPR003731">
    <property type="entry name" value="Di-Nase_FeMo-co_biosynth"/>
</dbReference>
<sequence>MASCHSSANPGCGASGKAELTPLQADKIAQHPCYSRSAHHRYARMHLAVAPACNLQCHYCNRKYDCSNESRPGVVSEVLSPAQAIAKARHVAAALPQLAVIGIAGPGDPLANIARTFNTLEGLRSALPDIKLCLSTNGLALPEVVDRLADVGVDHVTVTVNALDADIAAQIYPWLWFDGERLEGLEAAALLLARQEEGIRKLTARGIMVKINSVLIPGINDRHLPAVSEKAREWGAMLHNVMPLISRPEHGTVFGLQGQREPSAREVAEVRANCGMSMPQMAHCHQCRADAIGMLGEDRSQSFPLSAIPQTAEPYLPVMYRRAQIQAGIATAGESESADACLVAVATREGVLIDEHFGHVQRFQIYSASAAGVTLIGERFTPPFCTDKSECDDEVSRHEQRLDAVVALLADVSAVFCARIGLSPWQRLEQAGIEPCVSGAWQSVTEVIALWWQQHRLVPSAGKNRMGAA</sequence>
<dbReference type="Pfam" id="PF04055">
    <property type="entry name" value="Radical_SAM"/>
    <property type="match status" value="1"/>
</dbReference>
<dbReference type="EMBL" id="SJOI01000001">
    <property type="protein sequence ID" value="TCL02767.1"/>
    <property type="molecule type" value="Genomic_DNA"/>
</dbReference>
<evidence type="ECO:0000256" key="1">
    <source>
        <dbReference type="ARBA" id="ARBA00001966"/>
    </source>
</evidence>
<dbReference type="SUPFAM" id="SSF102114">
    <property type="entry name" value="Radical SAM enzymes"/>
    <property type="match status" value="1"/>
</dbReference>
<dbReference type="SFLD" id="SFLDG01067">
    <property type="entry name" value="SPASM/twitch_domain_containing"/>
    <property type="match status" value="1"/>
</dbReference>
<evidence type="ECO:0000256" key="12">
    <source>
        <dbReference type="ARBA" id="ARBA00023239"/>
    </source>
</evidence>
<name>A0A4R1N837_9GAMM</name>
<dbReference type="Gene3D" id="3.20.20.70">
    <property type="entry name" value="Aldolase class I"/>
    <property type="match status" value="1"/>
</dbReference>
<dbReference type="InterPro" id="IPR058240">
    <property type="entry name" value="rSAM_sf"/>
</dbReference>
<dbReference type="GO" id="GO:0032324">
    <property type="term" value="P:molybdopterin cofactor biosynthetic process"/>
    <property type="evidence" value="ECO:0007669"/>
    <property type="project" value="UniProtKB-ARBA"/>
</dbReference>
<keyword evidence="11" id="KW-0535">Nitrogen fixation</keyword>
<dbReference type="InterPro" id="IPR006638">
    <property type="entry name" value="Elp3/MiaA/NifB-like_rSAM"/>
</dbReference>
<dbReference type="InterPro" id="IPR036105">
    <property type="entry name" value="DiNase_FeMo-co_biosyn_sf"/>
</dbReference>
<evidence type="ECO:0000256" key="4">
    <source>
        <dbReference type="ARBA" id="ARBA00006804"/>
    </source>
</evidence>
<comment type="cofactor">
    <cofactor evidence="1">
        <name>[4Fe-4S] cluster</name>
        <dbReference type="ChEBI" id="CHEBI:49883"/>
    </cofactor>
</comment>
<comment type="function">
    <text evidence="2">Involved in the biosynthesis of the iron-molybdenum cofactor (FeMo-co or M-cluster) found in the dinitrogenase enzyme of the nitrogenase complex in nitrogen-fixing microorganisms. NifB catalyzes the crucial step of radical SAM-dependent carbide insertion that occurs concomitant with the insertion of a 9th sulfur and the rearrangement/coupling of two [4Fe-4S] clusters into a [8Fe-9S-C] cluster, the precursor to the M-cluster.</text>
</comment>
<dbReference type="SUPFAM" id="SSF53146">
    <property type="entry name" value="Nitrogenase accessory factor-like"/>
    <property type="match status" value="1"/>
</dbReference>
<keyword evidence="8" id="KW-0479">Metal-binding</keyword>
<dbReference type="InterPro" id="IPR000385">
    <property type="entry name" value="MoaA_NifB_PqqE_Fe-S-bd_CS"/>
</dbReference>
<evidence type="ECO:0000256" key="7">
    <source>
        <dbReference type="ARBA" id="ARBA00022691"/>
    </source>
</evidence>
<dbReference type="InterPro" id="IPR034165">
    <property type="entry name" value="NifB_C"/>
</dbReference>
<dbReference type="InterPro" id="IPR005980">
    <property type="entry name" value="Nase_CF_NifB"/>
</dbReference>
<feature type="domain" description="Radical SAM core" evidence="15">
    <location>
        <begin position="39"/>
        <end position="288"/>
    </location>
</feature>
<dbReference type="Proteomes" id="UP000294555">
    <property type="component" value="Unassembled WGS sequence"/>
</dbReference>
<dbReference type="PANTHER" id="PTHR43787:SF13">
    <property type="entry name" value="FEMO COFACTOR BIOSYNTHESIS PROTEIN NIFB"/>
    <property type="match status" value="1"/>
</dbReference>
<keyword evidence="12" id="KW-0456">Lyase</keyword>
<dbReference type="OrthoDB" id="9785734at2"/>
<dbReference type="InterPro" id="IPR013785">
    <property type="entry name" value="Aldolase_TIM"/>
</dbReference>
<reference evidence="16 17" key="1">
    <citation type="submission" date="2019-02" db="EMBL/GenBank/DDBJ databases">
        <title>Investigation of anaerobic lignin degradation for improved lignocellulosic biofuels.</title>
        <authorList>
            <person name="Deangelis K."/>
        </authorList>
    </citation>
    <scope>NUCLEOTIDE SEQUENCE [LARGE SCALE GENOMIC DNA]</scope>
    <source>
        <strain evidence="16 17">159R</strain>
    </source>
</reference>
<evidence type="ECO:0000256" key="8">
    <source>
        <dbReference type="ARBA" id="ARBA00022723"/>
    </source>
</evidence>
<dbReference type="PROSITE" id="PS01305">
    <property type="entry name" value="MOAA_NIFB_PQQE"/>
    <property type="match status" value="1"/>
</dbReference>
<dbReference type="NCBIfam" id="TIGR01290">
    <property type="entry name" value="nifB"/>
    <property type="match status" value="1"/>
</dbReference>
<accession>A0A4R1N837</accession>
<keyword evidence="17" id="KW-1185">Reference proteome</keyword>
<dbReference type="PANTHER" id="PTHR43787">
    <property type="entry name" value="FEMO COFACTOR BIOSYNTHESIS PROTEIN NIFB-RELATED"/>
    <property type="match status" value="1"/>
</dbReference>
<comment type="pathway">
    <text evidence="3">Cofactor biosynthesis; Fe-Mo cofactor biosynthesis.</text>
</comment>
<proteinExistence type="inferred from homology"/>
<evidence type="ECO:0000256" key="3">
    <source>
        <dbReference type="ARBA" id="ARBA00005155"/>
    </source>
</evidence>
<keyword evidence="10" id="KW-0411">Iron-sulfur</keyword>
<dbReference type="UniPathway" id="UPA00782"/>
<evidence type="ECO:0000256" key="6">
    <source>
        <dbReference type="ARBA" id="ARBA00022485"/>
    </source>
</evidence>
<comment type="similarity">
    <text evidence="4">Belongs to the radical SAM superfamily. NifB family.</text>
</comment>
<keyword evidence="7" id="KW-0949">S-adenosyl-L-methionine</keyword>
<evidence type="ECO:0000256" key="10">
    <source>
        <dbReference type="ARBA" id="ARBA00023014"/>
    </source>
</evidence>
<dbReference type="PROSITE" id="PS51918">
    <property type="entry name" value="RADICAL_SAM"/>
    <property type="match status" value="1"/>
</dbReference>
<keyword evidence="9" id="KW-0408">Iron</keyword>
<evidence type="ECO:0000256" key="14">
    <source>
        <dbReference type="ARBA" id="ARBA00032102"/>
    </source>
</evidence>
<protein>
    <recommendedName>
        <fullName evidence="5">FeMo cofactor biosynthesis protein NifB</fullName>
    </recommendedName>
    <alternativeName>
        <fullName evidence="14">Nitrogenase cofactor maturase NifB</fullName>
    </alternativeName>
    <alternativeName>
        <fullName evidence="13">Radical SAM assemblase NifB</fullName>
    </alternativeName>
</protein>
<evidence type="ECO:0000313" key="16">
    <source>
        <dbReference type="EMBL" id="TCL02767.1"/>
    </source>
</evidence>
<dbReference type="Pfam" id="PF02579">
    <property type="entry name" value="Nitro_FeMo-Co"/>
    <property type="match status" value="1"/>
</dbReference>
<dbReference type="CDD" id="cd00852">
    <property type="entry name" value="NifB"/>
    <property type="match status" value="1"/>
</dbReference>
<dbReference type="CDD" id="cd01335">
    <property type="entry name" value="Radical_SAM"/>
    <property type="match status" value="1"/>
</dbReference>
<dbReference type="AlphaFoldDB" id="A0A4R1N837"/>
<dbReference type="SFLD" id="SFLDF00281">
    <property type="entry name" value="FeMo_cofactor_biosynthesis_pro"/>
    <property type="match status" value="1"/>
</dbReference>
<evidence type="ECO:0000259" key="15">
    <source>
        <dbReference type="PROSITE" id="PS51918"/>
    </source>
</evidence>
<gene>
    <name evidence="16" type="ORF">EZJ58_0799</name>
</gene>
<dbReference type="SFLD" id="SFLDS00029">
    <property type="entry name" value="Radical_SAM"/>
    <property type="match status" value="1"/>
</dbReference>
<keyword evidence="6" id="KW-0004">4Fe-4S</keyword>
<dbReference type="RefSeq" id="WP_132921697.1">
    <property type="nucleotide sequence ID" value="NZ_SJOI01000001.1"/>
</dbReference>
<evidence type="ECO:0000256" key="9">
    <source>
        <dbReference type="ARBA" id="ARBA00023004"/>
    </source>
</evidence>
<dbReference type="Gene3D" id="3.30.420.130">
    <property type="entry name" value="Dinitrogenase iron-molybdenum cofactor biosynthesis domain"/>
    <property type="match status" value="1"/>
</dbReference>
<dbReference type="GO" id="GO:0016829">
    <property type="term" value="F:lyase activity"/>
    <property type="evidence" value="ECO:0007669"/>
    <property type="project" value="UniProtKB-KW"/>
</dbReference>
<dbReference type="SFLD" id="SFLDG01068">
    <property type="entry name" value="FeMo_cofactor_biosynthesis_pro"/>
    <property type="match status" value="1"/>
</dbReference>
<evidence type="ECO:0000256" key="2">
    <source>
        <dbReference type="ARBA" id="ARBA00003522"/>
    </source>
</evidence>
<dbReference type="InterPro" id="IPR007197">
    <property type="entry name" value="rSAM"/>
</dbReference>
<organism evidence="16 17">
    <name type="scientific">Sodalis ligni</name>
    <dbReference type="NCBI Taxonomy" id="2697027"/>
    <lineage>
        <taxon>Bacteria</taxon>
        <taxon>Pseudomonadati</taxon>
        <taxon>Pseudomonadota</taxon>
        <taxon>Gammaproteobacteria</taxon>
        <taxon>Enterobacterales</taxon>
        <taxon>Bruguierivoracaceae</taxon>
        <taxon>Sodalis</taxon>
    </lineage>
</organism>
<dbReference type="SMART" id="SM00729">
    <property type="entry name" value="Elp3"/>
    <property type="match status" value="1"/>
</dbReference>
<evidence type="ECO:0000256" key="5">
    <source>
        <dbReference type="ARBA" id="ARBA00021702"/>
    </source>
</evidence>
<evidence type="ECO:0000313" key="17">
    <source>
        <dbReference type="Proteomes" id="UP000294555"/>
    </source>
</evidence>